<dbReference type="AlphaFoldDB" id="A0A9W7GFE8"/>
<dbReference type="EMBL" id="BRYA01001465">
    <property type="protein sequence ID" value="GMI43957.1"/>
    <property type="molecule type" value="Genomic_DNA"/>
</dbReference>
<evidence type="ECO:0000313" key="1">
    <source>
        <dbReference type="EMBL" id="GMI43957.1"/>
    </source>
</evidence>
<sequence length="202" mass="22008">MAAESSTSMSASWSSFFVTIPLSKLLSEALARLHCDDEVKPAYVSEAFRLLKQSIIHVDTEDVTFEEDEVAAVDLCAIVVPIVGSLSLPVSELLQKHSSTIGSIRQGGGTYSDLFYLRHILEFGEEEAAAKVQDTIAWRNGAGSNVVKRAGDAVTMATADGGWNNEPVLEKAPHYTQIKPFITGKQILTTSTRDNDLIYCVR</sequence>
<keyword evidence="2" id="KW-1185">Reference proteome</keyword>
<accession>A0A9W7GFE8</accession>
<protein>
    <submittedName>
        <fullName evidence="1">Uncharacterized protein</fullName>
    </submittedName>
</protein>
<name>A0A9W7GFE8_9STRA</name>
<dbReference type="OrthoDB" id="2015280at2759"/>
<gene>
    <name evidence="1" type="ORF">TrCOL_g5065</name>
</gene>
<dbReference type="Proteomes" id="UP001165065">
    <property type="component" value="Unassembled WGS sequence"/>
</dbReference>
<evidence type="ECO:0000313" key="2">
    <source>
        <dbReference type="Proteomes" id="UP001165065"/>
    </source>
</evidence>
<feature type="non-terminal residue" evidence="1">
    <location>
        <position position="1"/>
    </location>
</feature>
<organism evidence="1 2">
    <name type="scientific">Triparma columacea</name>
    <dbReference type="NCBI Taxonomy" id="722753"/>
    <lineage>
        <taxon>Eukaryota</taxon>
        <taxon>Sar</taxon>
        <taxon>Stramenopiles</taxon>
        <taxon>Ochrophyta</taxon>
        <taxon>Bolidophyceae</taxon>
        <taxon>Parmales</taxon>
        <taxon>Triparmaceae</taxon>
        <taxon>Triparma</taxon>
    </lineage>
</organism>
<proteinExistence type="predicted"/>
<comment type="caution">
    <text evidence="1">The sequence shown here is derived from an EMBL/GenBank/DDBJ whole genome shotgun (WGS) entry which is preliminary data.</text>
</comment>
<reference evidence="2" key="1">
    <citation type="journal article" date="2023" name="Commun. Biol.">
        <title>Genome analysis of Parmales, the sister group of diatoms, reveals the evolutionary specialization of diatoms from phago-mixotrophs to photoautotrophs.</title>
        <authorList>
            <person name="Ban H."/>
            <person name="Sato S."/>
            <person name="Yoshikawa S."/>
            <person name="Yamada K."/>
            <person name="Nakamura Y."/>
            <person name="Ichinomiya M."/>
            <person name="Sato N."/>
            <person name="Blanc-Mathieu R."/>
            <person name="Endo H."/>
            <person name="Kuwata A."/>
            <person name="Ogata H."/>
        </authorList>
    </citation>
    <scope>NUCLEOTIDE SEQUENCE [LARGE SCALE GENOMIC DNA]</scope>
</reference>